<reference evidence="3" key="1">
    <citation type="submission" date="2017-06" db="EMBL/GenBank/DDBJ databases">
        <authorList>
            <person name="Varghese N."/>
            <person name="Submissions S."/>
        </authorList>
    </citation>
    <scope>NUCLEOTIDE SEQUENCE [LARGE SCALE GENOMIC DNA]</scope>
    <source>
        <strain evidence="3">JCM 23211</strain>
    </source>
</reference>
<dbReference type="PANTHER" id="PTHR43802">
    <property type="entry name" value="ENOYL-COA HYDRATASE"/>
    <property type="match status" value="1"/>
</dbReference>
<keyword evidence="3" id="KW-1185">Reference proteome</keyword>
<accession>A0A239M2G8</accession>
<evidence type="ECO:0000313" key="3">
    <source>
        <dbReference type="Proteomes" id="UP000198327"/>
    </source>
</evidence>
<keyword evidence="2" id="KW-0413">Isomerase</keyword>
<dbReference type="Gene3D" id="3.90.226.10">
    <property type="entry name" value="2-enoyl-CoA Hydratase, Chain A, domain 1"/>
    <property type="match status" value="1"/>
</dbReference>
<sequence>MQTTVTIVDLAEPSRHPAPLALSGCIVAVDSAPEWQLSPTAETLAYLASTCLTTTTPRDRRFVQVASLPHALDSIANRIESSPMASVICDDVLRANDGVFDTLGAIVTESLAYSTLQSGPEFARWLGLQGPRTLADPPNPVLVERSGGTLNITLNQPRRHNAFSNTVRAGLVDALTVAELDATITRIELRGNGRSFCSGGDLTEFGTLVNPVAAHFARTRYSPALMLDSARARLSTDVVAYVHGSTVGSGLEMASFCGRVVADPSTMFGLPELNLGLIPGAGGTVSVPRRIGRWRTAFLVLSGCTIDAETALSWGLVDAITSRLVK</sequence>
<comment type="similarity">
    <text evidence="1">Belongs to the enoyl-CoA hydratase/isomerase family.</text>
</comment>
<dbReference type="EMBL" id="FZOW01000015">
    <property type="protein sequence ID" value="SNT36855.1"/>
    <property type="molecule type" value="Genomic_DNA"/>
</dbReference>
<dbReference type="InterPro" id="IPR001753">
    <property type="entry name" value="Enoyl-CoA_hydra/iso"/>
</dbReference>
<proteinExistence type="inferred from homology"/>
<evidence type="ECO:0000313" key="2">
    <source>
        <dbReference type="EMBL" id="SNT36855.1"/>
    </source>
</evidence>
<dbReference type="RefSeq" id="WP_089250458.1">
    <property type="nucleotide sequence ID" value="NZ_FZOW01000015.1"/>
</dbReference>
<dbReference type="SUPFAM" id="SSF52096">
    <property type="entry name" value="ClpP/crotonase"/>
    <property type="match status" value="1"/>
</dbReference>
<dbReference type="AlphaFoldDB" id="A0A239M2G8"/>
<name>A0A239M2G8_9NOCA</name>
<dbReference type="InterPro" id="IPR029045">
    <property type="entry name" value="ClpP/crotonase-like_dom_sf"/>
</dbReference>
<dbReference type="CDD" id="cd06558">
    <property type="entry name" value="crotonase-like"/>
    <property type="match status" value="1"/>
</dbReference>
<dbReference type="PANTHER" id="PTHR43802:SF1">
    <property type="entry name" value="IP11341P-RELATED"/>
    <property type="match status" value="1"/>
</dbReference>
<gene>
    <name evidence="2" type="ORF">SAMN05421642_115118</name>
</gene>
<organism evidence="2 3">
    <name type="scientific">Rhodococcoides kyotonense</name>
    <dbReference type="NCBI Taxonomy" id="398843"/>
    <lineage>
        <taxon>Bacteria</taxon>
        <taxon>Bacillati</taxon>
        <taxon>Actinomycetota</taxon>
        <taxon>Actinomycetes</taxon>
        <taxon>Mycobacteriales</taxon>
        <taxon>Nocardiaceae</taxon>
        <taxon>Rhodococcoides</taxon>
    </lineage>
</organism>
<dbReference type="OrthoDB" id="3207739at2"/>
<dbReference type="Pfam" id="PF00378">
    <property type="entry name" value="ECH_1"/>
    <property type="match status" value="1"/>
</dbReference>
<protein>
    <submittedName>
        <fullName evidence="2">Enoyl-CoA hydratase/isomerase</fullName>
    </submittedName>
</protein>
<dbReference type="Proteomes" id="UP000198327">
    <property type="component" value="Unassembled WGS sequence"/>
</dbReference>
<evidence type="ECO:0000256" key="1">
    <source>
        <dbReference type="ARBA" id="ARBA00005254"/>
    </source>
</evidence>
<dbReference type="GO" id="GO:0016853">
    <property type="term" value="F:isomerase activity"/>
    <property type="evidence" value="ECO:0007669"/>
    <property type="project" value="UniProtKB-KW"/>
</dbReference>